<dbReference type="RefSeq" id="WP_121923619.1">
    <property type="nucleotide sequence ID" value="NZ_REFO01000015.1"/>
</dbReference>
<protein>
    <submittedName>
        <fullName evidence="7">Beta-barrel assembly machine subunit BamD</fullName>
    </submittedName>
</protein>
<evidence type="ECO:0000256" key="2">
    <source>
        <dbReference type="ARBA" id="ARBA00023136"/>
    </source>
</evidence>
<dbReference type="SUPFAM" id="SSF48452">
    <property type="entry name" value="TPR-like"/>
    <property type="match status" value="1"/>
</dbReference>
<dbReference type="OrthoDB" id="11267at2"/>
<dbReference type="InterPro" id="IPR019734">
    <property type="entry name" value="TPR_rpt"/>
</dbReference>
<gene>
    <name evidence="7" type="ORF">CLV39_1515</name>
</gene>
<keyword evidence="3" id="KW-0998">Cell outer membrane</keyword>
<proteinExistence type="predicted"/>
<dbReference type="SMART" id="SM00028">
    <property type="entry name" value="TPR"/>
    <property type="match status" value="2"/>
</dbReference>
<dbReference type="InterPro" id="IPR017689">
    <property type="entry name" value="BamD"/>
</dbReference>
<dbReference type="PROSITE" id="PS51257">
    <property type="entry name" value="PROKAR_LIPOPROTEIN"/>
    <property type="match status" value="1"/>
</dbReference>
<dbReference type="AlphaFoldDB" id="A0A3M0B7G4"/>
<keyword evidence="1" id="KW-0732">Signal</keyword>
<organism evidence="7 8">
    <name type="scientific">Hydrogenothermus marinus</name>
    <dbReference type="NCBI Taxonomy" id="133270"/>
    <lineage>
        <taxon>Bacteria</taxon>
        <taxon>Pseudomonadati</taxon>
        <taxon>Aquificota</taxon>
        <taxon>Aquificia</taxon>
        <taxon>Aquificales</taxon>
        <taxon>Hydrogenothermaceae</taxon>
        <taxon>Hydrogenothermus</taxon>
    </lineage>
</organism>
<keyword evidence="4" id="KW-0802">TPR repeat</keyword>
<keyword evidence="8" id="KW-1185">Reference proteome</keyword>
<feature type="domain" description="Outer membrane lipoprotein BamD-like" evidence="6">
    <location>
        <begin position="23"/>
        <end position="199"/>
    </location>
</feature>
<feature type="repeat" description="TPR" evidence="4">
    <location>
        <begin position="63"/>
        <end position="96"/>
    </location>
</feature>
<keyword evidence="5" id="KW-0175">Coiled coil</keyword>
<evidence type="ECO:0000256" key="5">
    <source>
        <dbReference type="SAM" id="Coils"/>
    </source>
</evidence>
<dbReference type="PROSITE" id="PS50005">
    <property type="entry name" value="TPR"/>
    <property type="match status" value="1"/>
</dbReference>
<dbReference type="Proteomes" id="UP000280842">
    <property type="component" value="Unassembled WGS sequence"/>
</dbReference>
<evidence type="ECO:0000259" key="6">
    <source>
        <dbReference type="Pfam" id="PF13525"/>
    </source>
</evidence>
<evidence type="ECO:0000256" key="1">
    <source>
        <dbReference type="ARBA" id="ARBA00022729"/>
    </source>
</evidence>
<dbReference type="Pfam" id="PF13525">
    <property type="entry name" value="YfiO"/>
    <property type="match status" value="1"/>
</dbReference>
<keyword evidence="2" id="KW-0472">Membrane</keyword>
<evidence type="ECO:0000256" key="4">
    <source>
        <dbReference type="PROSITE-ProRule" id="PRU00339"/>
    </source>
</evidence>
<evidence type="ECO:0000313" key="7">
    <source>
        <dbReference type="EMBL" id="RMA93037.1"/>
    </source>
</evidence>
<dbReference type="NCBIfam" id="TIGR03302">
    <property type="entry name" value="OM_YfiO"/>
    <property type="match status" value="1"/>
</dbReference>
<dbReference type="InterPro" id="IPR011990">
    <property type="entry name" value="TPR-like_helical_dom_sf"/>
</dbReference>
<comment type="caution">
    <text evidence="7">The sequence shown here is derived from an EMBL/GenBank/DDBJ whole genome shotgun (WGS) entry which is preliminary data.</text>
</comment>
<evidence type="ECO:0000256" key="3">
    <source>
        <dbReference type="ARBA" id="ARBA00023237"/>
    </source>
</evidence>
<dbReference type="InterPro" id="IPR039565">
    <property type="entry name" value="BamD-like"/>
</dbReference>
<accession>A0A3M0B7G4</accession>
<name>A0A3M0B7G4_9AQUI</name>
<evidence type="ECO:0000313" key="8">
    <source>
        <dbReference type="Proteomes" id="UP000280842"/>
    </source>
</evidence>
<reference evidence="7 8" key="1">
    <citation type="submission" date="2018-10" db="EMBL/GenBank/DDBJ databases">
        <title>Genomic Encyclopedia of Archaeal and Bacterial Type Strains, Phase II (KMG-II): from individual species to whole genera.</title>
        <authorList>
            <person name="Goeker M."/>
        </authorList>
    </citation>
    <scope>NUCLEOTIDE SEQUENCE [LARGE SCALE GENOMIC DNA]</scope>
    <source>
        <strain evidence="7 8">VM1</strain>
    </source>
</reference>
<feature type="coiled-coil region" evidence="5">
    <location>
        <begin position="210"/>
        <end position="267"/>
    </location>
</feature>
<dbReference type="Gene3D" id="1.25.40.10">
    <property type="entry name" value="Tetratricopeptide repeat domain"/>
    <property type="match status" value="1"/>
</dbReference>
<sequence>MKKLLIVALVFSLFLSCAKKEFYPKDIYYQGMKAYKEKKYDKAKDYLKKAIYKAKGMTTEDIMNAKFALANIYFHQKQYVDAIVEFEEYISMYPTAPNIPEALYKLAISYLKVSPDYQRDLTYVRKAEEKAKEIIINYPNSKYVEKAKEIIKKVKQIEIKHYKDIADLYEHLGKPYSAYFYYNFIYNKYYNYIDKDYIKYKMGINLLKTQQQYEDTIEDYKEKLKELEEKIKKEKNLDKKNVLQNRKKLLEEQLYTYEKRIKESKIKGKEILKELAKKGKYKKEIENILKKYN</sequence>
<dbReference type="EMBL" id="REFO01000015">
    <property type="protein sequence ID" value="RMA93037.1"/>
    <property type="molecule type" value="Genomic_DNA"/>
</dbReference>